<dbReference type="GO" id="GO:0008499">
    <property type="term" value="F:N-acetyl-beta-D-glucosaminide beta-(1,3)-galactosyltransferase activity"/>
    <property type="evidence" value="ECO:0007669"/>
    <property type="project" value="TreeGrafter"/>
</dbReference>
<name>A0A7L1H5I0_9CHAR</name>
<protein>
    <recommendedName>
        <fullName evidence="10">Hexosyltransferase</fullName>
        <ecNumber evidence="10">2.4.1.-</ecNumber>
    </recommendedName>
</protein>
<evidence type="ECO:0000256" key="7">
    <source>
        <dbReference type="ARBA" id="ARBA00022989"/>
    </source>
</evidence>
<dbReference type="Proteomes" id="UP000586634">
    <property type="component" value="Unassembled WGS sequence"/>
</dbReference>
<comment type="similarity">
    <text evidence="2 10">Belongs to the glycosyltransferase 31 family.</text>
</comment>
<evidence type="ECO:0000313" key="11">
    <source>
        <dbReference type="EMBL" id="NXN21422.1"/>
    </source>
</evidence>
<keyword evidence="4 11" id="KW-0808">Transferase</keyword>
<proteinExistence type="inferred from homology"/>
<evidence type="ECO:0000256" key="3">
    <source>
        <dbReference type="ARBA" id="ARBA00022676"/>
    </source>
</evidence>
<dbReference type="InterPro" id="IPR002659">
    <property type="entry name" value="Glyco_trans_31"/>
</dbReference>
<evidence type="ECO:0000256" key="9">
    <source>
        <dbReference type="ARBA" id="ARBA00023136"/>
    </source>
</evidence>
<dbReference type="Gene3D" id="3.90.550.50">
    <property type="match status" value="1"/>
</dbReference>
<dbReference type="OrthoDB" id="5957813at2759"/>
<keyword evidence="7" id="KW-1133">Transmembrane helix</keyword>
<comment type="subcellular location">
    <subcellularLocation>
        <location evidence="1 10">Golgi apparatus membrane</location>
        <topology evidence="1 10">Single-pass type II membrane protein</topology>
    </subcellularLocation>
</comment>
<evidence type="ECO:0000256" key="5">
    <source>
        <dbReference type="ARBA" id="ARBA00022692"/>
    </source>
</evidence>
<keyword evidence="3 10" id="KW-0328">Glycosyltransferase</keyword>
<evidence type="ECO:0000256" key="1">
    <source>
        <dbReference type="ARBA" id="ARBA00004323"/>
    </source>
</evidence>
<evidence type="ECO:0000256" key="10">
    <source>
        <dbReference type="RuleBase" id="RU363063"/>
    </source>
</evidence>
<gene>
    <name evidence="11" type="primary">B3galt2_1</name>
    <name evidence="11" type="ORF">NYCSEM_R15914</name>
</gene>
<comment type="caution">
    <text evidence="11">The sequence shown here is derived from an EMBL/GenBank/DDBJ whole genome shotgun (WGS) entry which is preliminary data.</text>
</comment>
<evidence type="ECO:0000256" key="6">
    <source>
        <dbReference type="ARBA" id="ARBA00022968"/>
    </source>
</evidence>
<keyword evidence="6" id="KW-0735">Signal-anchor</keyword>
<keyword evidence="5" id="KW-0812">Transmembrane</keyword>
<evidence type="ECO:0000256" key="2">
    <source>
        <dbReference type="ARBA" id="ARBA00008661"/>
    </source>
</evidence>
<organism evidence="11 12">
    <name type="scientific">Nycticryphes semicollaris</name>
    <dbReference type="NCBI Taxonomy" id="227226"/>
    <lineage>
        <taxon>Eukaryota</taxon>
        <taxon>Metazoa</taxon>
        <taxon>Chordata</taxon>
        <taxon>Craniata</taxon>
        <taxon>Vertebrata</taxon>
        <taxon>Euteleostomi</taxon>
        <taxon>Archelosauria</taxon>
        <taxon>Archosauria</taxon>
        <taxon>Dinosauria</taxon>
        <taxon>Saurischia</taxon>
        <taxon>Theropoda</taxon>
        <taxon>Coelurosauria</taxon>
        <taxon>Aves</taxon>
        <taxon>Neognathae</taxon>
        <taxon>Neoaves</taxon>
        <taxon>Charadriiformes</taxon>
        <taxon>Rostratulidae</taxon>
        <taxon>Nycticryphes</taxon>
    </lineage>
</organism>
<keyword evidence="8 10" id="KW-0333">Golgi apparatus</keyword>
<evidence type="ECO:0000313" key="12">
    <source>
        <dbReference type="Proteomes" id="UP000586634"/>
    </source>
</evidence>
<keyword evidence="12" id="KW-1185">Reference proteome</keyword>
<dbReference type="AlphaFoldDB" id="A0A7L1H5I0"/>
<accession>A0A7L1H5I0</accession>
<dbReference type="PANTHER" id="PTHR11214:SF151">
    <property type="entry name" value="HEXOSYLTRANSFERASE"/>
    <property type="match status" value="1"/>
</dbReference>
<dbReference type="GO" id="GO:0000139">
    <property type="term" value="C:Golgi membrane"/>
    <property type="evidence" value="ECO:0007669"/>
    <property type="project" value="UniProtKB-SubCell"/>
</dbReference>
<dbReference type="GO" id="GO:0006493">
    <property type="term" value="P:protein O-linked glycosylation"/>
    <property type="evidence" value="ECO:0007669"/>
    <property type="project" value="TreeGrafter"/>
</dbReference>
<dbReference type="EC" id="2.4.1.-" evidence="10"/>
<reference evidence="11 12" key="1">
    <citation type="submission" date="2019-09" db="EMBL/GenBank/DDBJ databases">
        <title>Bird 10,000 Genomes (B10K) Project - Family phase.</title>
        <authorList>
            <person name="Zhang G."/>
        </authorList>
    </citation>
    <scope>NUCLEOTIDE SEQUENCE [LARGE SCALE GENOMIC DNA]</scope>
    <source>
        <strain evidence="11">B10K-DU-002-14</strain>
        <tissue evidence="11">Muscle</tissue>
    </source>
</reference>
<dbReference type="PANTHER" id="PTHR11214">
    <property type="entry name" value="BETA-1,3-N-ACETYLGLUCOSAMINYLTRANSFERASE"/>
    <property type="match status" value="1"/>
</dbReference>
<sequence length="92" mass="10615">PVRRRTVKWYIPPEIYPNSTYPPYCGGPGYVFSGELATKIYRVAQTLPVINMEDSFMGICLRALGISITQSPQGVFNMYRVRYEKCRFSRLV</sequence>
<feature type="non-terminal residue" evidence="11">
    <location>
        <position position="92"/>
    </location>
</feature>
<evidence type="ECO:0000256" key="4">
    <source>
        <dbReference type="ARBA" id="ARBA00022679"/>
    </source>
</evidence>
<dbReference type="EMBL" id="VXBJ01000629">
    <property type="protein sequence ID" value="NXN21422.1"/>
    <property type="molecule type" value="Genomic_DNA"/>
</dbReference>
<keyword evidence="9" id="KW-0472">Membrane</keyword>
<evidence type="ECO:0000256" key="8">
    <source>
        <dbReference type="ARBA" id="ARBA00023034"/>
    </source>
</evidence>
<dbReference type="Pfam" id="PF01762">
    <property type="entry name" value="Galactosyl_T"/>
    <property type="match status" value="1"/>
</dbReference>
<feature type="non-terminal residue" evidence="11">
    <location>
        <position position="1"/>
    </location>
</feature>